<dbReference type="PANTHER" id="PTHR31681:SF3">
    <property type="entry name" value="OS04G0690100 PROTEIN"/>
    <property type="match status" value="1"/>
</dbReference>
<comment type="caution">
    <text evidence="4">The sequence shown here is derived from an EMBL/GenBank/DDBJ whole genome shotgun (WGS) entry which is preliminary data.</text>
</comment>
<keyword evidence="1" id="KW-0479">Metal-binding</keyword>
<dbReference type="Proteomes" id="UP000636800">
    <property type="component" value="Chromosome 1"/>
</dbReference>
<dbReference type="PROSITE" id="PS00028">
    <property type="entry name" value="ZINC_FINGER_C2H2_1"/>
    <property type="match status" value="1"/>
</dbReference>
<reference evidence="4 5" key="1">
    <citation type="journal article" date="2020" name="Nat. Food">
        <title>A phased Vanilla planifolia genome enables genetic improvement of flavour and production.</title>
        <authorList>
            <person name="Hasing T."/>
            <person name="Tang H."/>
            <person name="Brym M."/>
            <person name="Khazi F."/>
            <person name="Huang T."/>
            <person name="Chambers A.H."/>
        </authorList>
    </citation>
    <scope>NUCLEOTIDE SEQUENCE [LARGE SCALE GENOMIC DNA]</scope>
    <source>
        <tissue evidence="4">Leaf</tissue>
    </source>
</reference>
<evidence type="ECO:0000313" key="5">
    <source>
        <dbReference type="Proteomes" id="UP000636800"/>
    </source>
</evidence>
<dbReference type="GO" id="GO:0008270">
    <property type="term" value="F:zinc ion binding"/>
    <property type="evidence" value="ECO:0007669"/>
    <property type="project" value="UniProtKB-KW"/>
</dbReference>
<organism evidence="4 5">
    <name type="scientific">Vanilla planifolia</name>
    <name type="common">Vanilla</name>
    <dbReference type="NCBI Taxonomy" id="51239"/>
    <lineage>
        <taxon>Eukaryota</taxon>
        <taxon>Viridiplantae</taxon>
        <taxon>Streptophyta</taxon>
        <taxon>Embryophyta</taxon>
        <taxon>Tracheophyta</taxon>
        <taxon>Spermatophyta</taxon>
        <taxon>Magnoliopsida</taxon>
        <taxon>Liliopsida</taxon>
        <taxon>Asparagales</taxon>
        <taxon>Orchidaceae</taxon>
        <taxon>Vanilloideae</taxon>
        <taxon>Vanilleae</taxon>
        <taxon>Vanilla</taxon>
    </lineage>
</organism>
<dbReference type="PROSITE" id="PS50157">
    <property type="entry name" value="ZINC_FINGER_C2H2_2"/>
    <property type="match status" value="1"/>
</dbReference>
<keyword evidence="1" id="KW-0863">Zinc-finger</keyword>
<sequence length="372" mass="41205">MAGASRAREQNKRSHKDRKEASKEEESPTPRNALTSFFTRRHHQAAAVEEGQQKKCKRIGCSGSLCKLKENPKVSQRPETATSSKSYNKRSSMSVSSRSIKAPLRDMNGVQRRGSLRAIHLGRLSGCYECQMVVDPINGVFRNTSLRSTLCSCQDCGESFLKAESLELHKALRHAELDPEDSSRNIVKIIFQSSWLKKQPPACTIDRLLKIHNSDKTIARFESYRDSVKRKAGVLAKKHPRCVADGNELLRFHCASIACSLGERSTSLCGAIPGCEVCSIIRNGVSGDAQGRIRTMATSGRAHDMADFSSENEKRAMLLCRVIAGRVRRREESAGEFDSVTGTPVVYPGMDDLFVFATEAILPCFMVVYTAL</sequence>
<evidence type="ECO:0000259" key="3">
    <source>
        <dbReference type="PROSITE" id="PS50157"/>
    </source>
</evidence>
<feature type="domain" description="C2H2-type" evidence="3">
    <location>
        <begin position="151"/>
        <end position="179"/>
    </location>
</feature>
<dbReference type="SUPFAM" id="SSF56399">
    <property type="entry name" value="ADP-ribosylation"/>
    <property type="match status" value="1"/>
</dbReference>
<accession>A0A835RNG6</accession>
<feature type="compositionally biased region" description="Basic and acidic residues" evidence="2">
    <location>
        <begin position="1"/>
        <end position="28"/>
    </location>
</feature>
<evidence type="ECO:0000256" key="1">
    <source>
        <dbReference type="PROSITE-ProRule" id="PRU00042"/>
    </source>
</evidence>
<feature type="compositionally biased region" description="Polar residues" evidence="2">
    <location>
        <begin position="73"/>
        <end position="82"/>
    </location>
</feature>
<gene>
    <name evidence="4" type="ORF">HPP92_000072</name>
</gene>
<feature type="compositionally biased region" description="Low complexity" evidence="2">
    <location>
        <begin position="83"/>
        <end position="99"/>
    </location>
</feature>
<keyword evidence="1" id="KW-0862">Zinc</keyword>
<dbReference type="InterPro" id="IPR013087">
    <property type="entry name" value="Znf_C2H2_type"/>
</dbReference>
<dbReference type="AlphaFoldDB" id="A0A835RNG6"/>
<proteinExistence type="predicted"/>
<dbReference type="OrthoDB" id="640735at2759"/>
<protein>
    <recommendedName>
        <fullName evidence="3">C2H2-type domain-containing protein</fullName>
    </recommendedName>
</protein>
<dbReference type="EMBL" id="JADCNL010000001">
    <property type="protein sequence ID" value="KAG0495381.1"/>
    <property type="molecule type" value="Genomic_DNA"/>
</dbReference>
<evidence type="ECO:0000313" key="4">
    <source>
        <dbReference type="EMBL" id="KAG0495381.1"/>
    </source>
</evidence>
<feature type="region of interest" description="Disordered" evidence="2">
    <location>
        <begin position="1"/>
        <end position="51"/>
    </location>
</feature>
<dbReference type="Gene3D" id="3.90.228.10">
    <property type="match status" value="1"/>
</dbReference>
<keyword evidence="5" id="KW-1185">Reference proteome</keyword>
<feature type="region of interest" description="Disordered" evidence="2">
    <location>
        <begin position="72"/>
        <end position="99"/>
    </location>
</feature>
<dbReference type="PANTHER" id="PTHR31681">
    <property type="entry name" value="C2H2-LIKE ZINC FINGER PROTEIN"/>
    <property type="match status" value="1"/>
</dbReference>
<evidence type="ECO:0000256" key="2">
    <source>
        <dbReference type="SAM" id="MobiDB-lite"/>
    </source>
</evidence>
<name>A0A835RNG6_VANPL</name>
<feature type="compositionally biased region" description="Polar residues" evidence="2">
    <location>
        <begin position="29"/>
        <end position="38"/>
    </location>
</feature>